<keyword evidence="3" id="KW-1185">Reference proteome</keyword>
<organism evidence="2 3">
    <name type="scientific">Araneus ventricosus</name>
    <name type="common">Orbweaver spider</name>
    <name type="synonym">Epeira ventricosa</name>
    <dbReference type="NCBI Taxonomy" id="182803"/>
    <lineage>
        <taxon>Eukaryota</taxon>
        <taxon>Metazoa</taxon>
        <taxon>Ecdysozoa</taxon>
        <taxon>Arthropoda</taxon>
        <taxon>Chelicerata</taxon>
        <taxon>Arachnida</taxon>
        <taxon>Araneae</taxon>
        <taxon>Araneomorphae</taxon>
        <taxon>Entelegynae</taxon>
        <taxon>Araneoidea</taxon>
        <taxon>Araneidae</taxon>
        <taxon>Araneus</taxon>
    </lineage>
</organism>
<comment type="caution">
    <text evidence="2">The sequence shown here is derived from an EMBL/GenBank/DDBJ whole genome shotgun (WGS) entry which is preliminary data.</text>
</comment>
<name>A0A4Y2EWH2_ARAVE</name>
<reference evidence="2 3" key="1">
    <citation type="journal article" date="2019" name="Sci. Rep.">
        <title>Orb-weaving spider Araneus ventricosus genome elucidates the spidroin gene catalogue.</title>
        <authorList>
            <person name="Kono N."/>
            <person name="Nakamura H."/>
            <person name="Ohtoshi R."/>
            <person name="Moran D.A.P."/>
            <person name="Shinohara A."/>
            <person name="Yoshida Y."/>
            <person name="Fujiwara M."/>
            <person name="Mori M."/>
            <person name="Tomita M."/>
            <person name="Arakawa K."/>
        </authorList>
    </citation>
    <scope>NUCLEOTIDE SEQUENCE [LARGE SCALE GENOMIC DNA]</scope>
</reference>
<dbReference type="Proteomes" id="UP000499080">
    <property type="component" value="Unassembled WGS sequence"/>
</dbReference>
<dbReference type="AlphaFoldDB" id="A0A4Y2EWH2"/>
<protein>
    <submittedName>
        <fullName evidence="2">Uncharacterized protein</fullName>
    </submittedName>
</protein>
<accession>A0A4Y2EWH2</accession>
<gene>
    <name evidence="2" type="ORF">AVEN_89645_1</name>
</gene>
<sequence>MSLEGKRMLVVGGCGQQPDKSLRLNFSTTPLGDGSEGLRSEDGEKDGRARYYVRDIQENISFYNVLPEDATMDGLLHSSRSFRRAVSHRLEYDALKGF</sequence>
<dbReference type="EMBL" id="BGPR01000714">
    <property type="protein sequence ID" value="GBM32649.1"/>
    <property type="molecule type" value="Genomic_DNA"/>
</dbReference>
<evidence type="ECO:0000256" key="1">
    <source>
        <dbReference type="SAM" id="MobiDB-lite"/>
    </source>
</evidence>
<evidence type="ECO:0000313" key="2">
    <source>
        <dbReference type="EMBL" id="GBM32649.1"/>
    </source>
</evidence>
<evidence type="ECO:0000313" key="3">
    <source>
        <dbReference type="Proteomes" id="UP000499080"/>
    </source>
</evidence>
<proteinExistence type="predicted"/>
<feature type="region of interest" description="Disordered" evidence="1">
    <location>
        <begin position="22"/>
        <end position="44"/>
    </location>
</feature>